<evidence type="ECO:0000259" key="2">
    <source>
        <dbReference type="Pfam" id="PF07670"/>
    </source>
</evidence>
<feature type="transmembrane region" description="Helical" evidence="1">
    <location>
        <begin position="119"/>
        <end position="141"/>
    </location>
</feature>
<feature type="transmembrane region" description="Helical" evidence="1">
    <location>
        <begin position="6"/>
        <end position="24"/>
    </location>
</feature>
<organism evidence="3 4">
    <name type="scientific">Clostridium frigidicarnis</name>
    <dbReference type="NCBI Taxonomy" id="84698"/>
    <lineage>
        <taxon>Bacteria</taxon>
        <taxon>Bacillati</taxon>
        <taxon>Bacillota</taxon>
        <taxon>Clostridia</taxon>
        <taxon>Eubacteriales</taxon>
        <taxon>Clostridiaceae</taxon>
        <taxon>Clostridium</taxon>
    </lineage>
</organism>
<evidence type="ECO:0000256" key="1">
    <source>
        <dbReference type="SAM" id="Phobius"/>
    </source>
</evidence>
<dbReference type="PANTHER" id="PTHR35793">
    <property type="entry name" value="INNER MEMBRANE PROTEIN YJIG"/>
    <property type="match status" value="1"/>
</dbReference>
<dbReference type="InterPro" id="IPR011642">
    <property type="entry name" value="Gate_dom"/>
</dbReference>
<name>A0A1I0YNX6_9CLOT</name>
<feature type="transmembrane region" description="Helical" evidence="1">
    <location>
        <begin position="44"/>
        <end position="62"/>
    </location>
</feature>
<dbReference type="InterPro" id="IPR052549">
    <property type="entry name" value="SpmB"/>
</dbReference>
<gene>
    <name evidence="3" type="ORF">SAMN04488528_101457</name>
</gene>
<feature type="domain" description="Nucleoside transporter/FeoB GTPase Gate" evidence="2">
    <location>
        <begin position="46"/>
        <end position="147"/>
    </location>
</feature>
<evidence type="ECO:0000313" key="4">
    <source>
        <dbReference type="Proteomes" id="UP000198619"/>
    </source>
</evidence>
<dbReference type="STRING" id="84698.SAMN04488528_101457"/>
<reference evidence="3 4" key="1">
    <citation type="submission" date="2016-10" db="EMBL/GenBank/DDBJ databases">
        <authorList>
            <person name="de Groot N.N."/>
        </authorList>
    </citation>
    <scope>NUCLEOTIDE SEQUENCE [LARGE SCALE GENOMIC DNA]</scope>
    <source>
        <strain evidence="3 4">DSM 12271</strain>
    </source>
</reference>
<dbReference type="EMBL" id="FOKI01000014">
    <property type="protein sequence ID" value="SFB15085.1"/>
    <property type="molecule type" value="Genomic_DNA"/>
</dbReference>
<keyword evidence="1" id="KW-0472">Membrane</keyword>
<dbReference type="GO" id="GO:0005886">
    <property type="term" value="C:plasma membrane"/>
    <property type="evidence" value="ECO:0007669"/>
    <property type="project" value="TreeGrafter"/>
</dbReference>
<evidence type="ECO:0000313" key="3">
    <source>
        <dbReference type="EMBL" id="SFB15085.1"/>
    </source>
</evidence>
<keyword evidence="1" id="KW-1133">Transmembrane helix</keyword>
<protein>
    <submittedName>
        <fullName evidence="3">Spore maturation protein B</fullName>
    </submittedName>
</protein>
<feature type="transmembrane region" description="Helical" evidence="1">
    <location>
        <begin position="153"/>
        <end position="175"/>
    </location>
</feature>
<dbReference type="PANTHER" id="PTHR35793:SF2">
    <property type="entry name" value="INNER MEMBRANE PROTEIN YJIG"/>
    <property type="match status" value="1"/>
</dbReference>
<dbReference type="Proteomes" id="UP000198619">
    <property type="component" value="Unassembled WGS sequence"/>
</dbReference>
<dbReference type="AlphaFoldDB" id="A0A1I0YNX6"/>
<accession>A0A1I0YNX6</accession>
<sequence>MDIIKYVMSSIIPIIIFLIIVYGMIKKVKIYEAFVEGAKEGMGICFRILPYLLAILIGIKILRESGLLDYMIIFLNPIVSKLGIPPEIMPLIIVKPLSGSGAIGVFTETIKTYGVDSRIGLIASIIMGSTETIFYTLTVYFGAVGIKKIRHTLWAAITADIVAILVAVSIVNLWMM</sequence>
<dbReference type="Pfam" id="PF07670">
    <property type="entry name" value="Gate"/>
    <property type="match status" value="1"/>
</dbReference>
<keyword evidence="4" id="KW-1185">Reference proteome</keyword>
<keyword evidence="1" id="KW-0812">Transmembrane</keyword>
<proteinExistence type="predicted"/>